<dbReference type="AlphaFoldDB" id="A0A9Q1F6M1"/>
<keyword evidence="3" id="KW-1185">Reference proteome</keyword>
<dbReference type="EMBL" id="JAINUF010000008">
    <property type="protein sequence ID" value="KAJ8352078.1"/>
    <property type="molecule type" value="Genomic_DNA"/>
</dbReference>
<accession>A0A9Q1F6M1</accession>
<evidence type="ECO:0000313" key="2">
    <source>
        <dbReference type="EMBL" id="KAJ8352078.1"/>
    </source>
</evidence>
<evidence type="ECO:0000256" key="1">
    <source>
        <dbReference type="SAM" id="SignalP"/>
    </source>
</evidence>
<gene>
    <name evidence="2" type="ORF">SKAU_G00235540</name>
</gene>
<name>A0A9Q1F6M1_SYNKA</name>
<organism evidence="2 3">
    <name type="scientific">Synaphobranchus kaupii</name>
    <name type="common">Kaup's arrowtooth eel</name>
    <dbReference type="NCBI Taxonomy" id="118154"/>
    <lineage>
        <taxon>Eukaryota</taxon>
        <taxon>Metazoa</taxon>
        <taxon>Chordata</taxon>
        <taxon>Craniata</taxon>
        <taxon>Vertebrata</taxon>
        <taxon>Euteleostomi</taxon>
        <taxon>Actinopterygii</taxon>
        <taxon>Neopterygii</taxon>
        <taxon>Teleostei</taxon>
        <taxon>Anguilliformes</taxon>
        <taxon>Synaphobranchidae</taxon>
        <taxon>Synaphobranchus</taxon>
    </lineage>
</organism>
<protein>
    <submittedName>
        <fullName evidence="2">Uncharacterized protein</fullName>
    </submittedName>
</protein>
<proteinExistence type="predicted"/>
<reference evidence="2" key="1">
    <citation type="journal article" date="2023" name="Science">
        <title>Genome structures resolve the early diversification of teleost fishes.</title>
        <authorList>
            <person name="Parey E."/>
            <person name="Louis A."/>
            <person name="Montfort J."/>
            <person name="Bouchez O."/>
            <person name="Roques C."/>
            <person name="Iampietro C."/>
            <person name="Lluch J."/>
            <person name="Castinel A."/>
            <person name="Donnadieu C."/>
            <person name="Desvignes T."/>
            <person name="Floi Bucao C."/>
            <person name="Jouanno E."/>
            <person name="Wen M."/>
            <person name="Mejri S."/>
            <person name="Dirks R."/>
            <person name="Jansen H."/>
            <person name="Henkel C."/>
            <person name="Chen W.J."/>
            <person name="Zahm M."/>
            <person name="Cabau C."/>
            <person name="Klopp C."/>
            <person name="Thompson A.W."/>
            <person name="Robinson-Rechavi M."/>
            <person name="Braasch I."/>
            <person name="Lecointre G."/>
            <person name="Bobe J."/>
            <person name="Postlethwait J.H."/>
            <person name="Berthelot C."/>
            <person name="Roest Crollius H."/>
            <person name="Guiguen Y."/>
        </authorList>
    </citation>
    <scope>NUCLEOTIDE SEQUENCE</scope>
    <source>
        <strain evidence="2">WJC10195</strain>
    </source>
</reference>
<keyword evidence="1" id="KW-0732">Signal</keyword>
<sequence length="131" mass="13672">MWGVWLRAQLQAPVFTLPSALLASRSTRWRSRAEKALCAAGRIALLGPLPDPPALTGGPVSATQKSGGAELAAARAQAPIHLPPSFQGSFISARKYSPSPSGASTAGKYSPLTAAHLRLVTRALLHIPGRD</sequence>
<feature type="chain" id="PRO_5040138256" evidence="1">
    <location>
        <begin position="17"/>
        <end position="131"/>
    </location>
</feature>
<feature type="signal peptide" evidence="1">
    <location>
        <begin position="1"/>
        <end position="16"/>
    </location>
</feature>
<comment type="caution">
    <text evidence="2">The sequence shown here is derived from an EMBL/GenBank/DDBJ whole genome shotgun (WGS) entry which is preliminary data.</text>
</comment>
<evidence type="ECO:0000313" key="3">
    <source>
        <dbReference type="Proteomes" id="UP001152622"/>
    </source>
</evidence>
<dbReference type="Proteomes" id="UP001152622">
    <property type="component" value="Chromosome 8"/>
</dbReference>